<organism evidence="1">
    <name type="scientific">marine metagenome</name>
    <dbReference type="NCBI Taxonomy" id="408172"/>
    <lineage>
        <taxon>unclassified sequences</taxon>
        <taxon>metagenomes</taxon>
        <taxon>ecological metagenomes</taxon>
    </lineage>
</organism>
<name>A0A381YKA0_9ZZZZ</name>
<dbReference type="EMBL" id="UINC01018327">
    <property type="protein sequence ID" value="SVA76887.1"/>
    <property type="molecule type" value="Genomic_DNA"/>
</dbReference>
<accession>A0A381YKA0</accession>
<reference evidence="1" key="1">
    <citation type="submission" date="2018-05" db="EMBL/GenBank/DDBJ databases">
        <authorList>
            <person name="Lanie J.A."/>
            <person name="Ng W.-L."/>
            <person name="Kazmierczak K.M."/>
            <person name="Andrzejewski T.M."/>
            <person name="Davidsen T.M."/>
            <person name="Wayne K.J."/>
            <person name="Tettelin H."/>
            <person name="Glass J.I."/>
            <person name="Rusch D."/>
            <person name="Podicherti R."/>
            <person name="Tsui H.-C.T."/>
            <person name="Winkler M.E."/>
        </authorList>
    </citation>
    <scope>NUCLEOTIDE SEQUENCE</scope>
</reference>
<protein>
    <recommendedName>
        <fullName evidence="2">Phytase-like domain-containing protein</fullName>
    </recommendedName>
</protein>
<proteinExistence type="predicted"/>
<gene>
    <name evidence="1" type="ORF">METZ01_LOCUS129741</name>
</gene>
<sequence length="325" mass="36389">MRIIGILVLLVVIVEPVCAQDSSNPPGPLEHIGVVEHQPVNEISGIAKSLTYDNVYWVHNDSGGGARLFAVDSSGQVIIPDFLTDRFRVGGESVVDGPPLWPGTQILLSENVDWEDIALADGYLFIGDMGNNSNARRDLGVYVIEEPNPRAVPATRSLRFLPVEYPEQEFFPGRKWHFDSEALFVFEEKLYFLTKHRVTGEMATAKAGTNLYRLDSNYTDRKNVLTLVSSRTDIVWPTAASVSPDRNLLAILTLDALWLFSRPPVGDDWLSGTLRQIPLPRERTQQVEAVCWDDSKTLRIANEQRDLFSFDLTMVHSPLRGDSKP</sequence>
<evidence type="ECO:0008006" key="2">
    <source>
        <dbReference type="Google" id="ProtNLM"/>
    </source>
</evidence>
<dbReference type="SUPFAM" id="SSF63825">
    <property type="entry name" value="YWTD domain"/>
    <property type="match status" value="1"/>
</dbReference>
<dbReference type="AlphaFoldDB" id="A0A381YKA0"/>
<evidence type="ECO:0000313" key="1">
    <source>
        <dbReference type="EMBL" id="SVA76887.1"/>
    </source>
</evidence>